<dbReference type="Pfam" id="PF01569">
    <property type="entry name" value="PAP2"/>
    <property type="match status" value="1"/>
</dbReference>
<gene>
    <name evidence="7" type="ORF">C942_01925</name>
</gene>
<feature type="transmembrane region" description="Helical" evidence="5">
    <location>
        <begin position="330"/>
        <end position="346"/>
    </location>
</feature>
<dbReference type="SUPFAM" id="SSF48317">
    <property type="entry name" value="Acid phosphatase/Vanadium-dependent haloperoxidase"/>
    <property type="match status" value="1"/>
</dbReference>
<comment type="caution">
    <text evidence="7">The sequence shown here is derived from an EMBL/GenBank/DDBJ whole genome shotgun (WGS) entry which is preliminary data.</text>
</comment>
<keyword evidence="2" id="KW-0378">Hydrolase</keyword>
<dbReference type="Gene3D" id="3.90.79.10">
    <property type="entry name" value="Nucleoside Triphosphate Pyrophosphohydrolase"/>
    <property type="match status" value="1"/>
</dbReference>
<dbReference type="EMBL" id="AMZO01000021">
    <property type="protein sequence ID" value="ELR64835.1"/>
    <property type="molecule type" value="Genomic_DNA"/>
</dbReference>
<feature type="transmembrane region" description="Helical" evidence="5">
    <location>
        <begin position="382"/>
        <end position="404"/>
    </location>
</feature>
<name>L8J7L1_9GAMM</name>
<keyword evidence="5" id="KW-1133">Transmembrane helix</keyword>
<dbReference type="SUPFAM" id="SSF55811">
    <property type="entry name" value="Nudix"/>
    <property type="match status" value="1"/>
</dbReference>
<comment type="catalytic activity">
    <reaction evidence="4">
        <text>di-trans,octa-cis-undecaprenyl diphosphate + H2O = di-trans,octa-cis-undecaprenyl phosphate + phosphate + H(+)</text>
        <dbReference type="Rhea" id="RHEA:28094"/>
        <dbReference type="ChEBI" id="CHEBI:15377"/>
        <dbReference type="ChEBI" id="CHEBI:15378"/>
        <dbReference type="ChEBI" id="CHEBI:43474"/>
        <dbReference type="ChEBI" id="CHEBI:58405"/>
        <dbReference type="ChEBI" id="CHEBI:60392"/>
        <dbReference type="EC" id="3.6.1.27"/>
    </reaction>
</comment>
<dbReference type="Gene3D" id="1.20.144.10">
    <property type="entry name" value="Phosphatidic acid phosphatase type 2/haloperoxidase"/>
    <property type="match status" value="1"/>
</dbReference>
<dbReference type="PATRIC" id="fig|1056511.3.peg.3001"/>
<evidence type="ECO:0000256" key="3">
    <source>
        <dbReference type="ARBA" id="ARBA00032707"/>
    </source>
</evidence>
<reference evidence="7 8" key="1">
    <citation type="submission" date="2012-12" db="EMBL/GenBank/DDBJ databases">
        <title>Genome Assembly of Photobacterium sp. AK15.</title>
        <authorList>
            <person name="Khatri I."/>
            <person name="Vaidya B."/>
            <person name="Srinivas T.N.R."/>
            <person name="Subramanian S."/>
            <person name="Pinnaka A."/>
        </authorList>
    </citation>
    <scope>NUCLEOTIDE SEQUENCE [LARGE SCALE GENOMIC DNA]</scope>
    <source>
        <strain evidence="7 8">AK15</strain>
    </source>
</reference>
<dbReference type="InterPro" id="IPR036938">
    <property type="entry name" value="PAP2/HPO_sf"/>
</dbReference>
<keyword evidence="8" id="KW-1185">Reference proteome</keyword>
<feature type="domain" description="Nudix hydrolase" evidence="6">
    <location>
        <begin position="1"/>
        <end position="119"/>
    </location>
</feature>
<dbReference type="InterPro" id="IPR000326">
    <property type="entry name" value="PAP2/HPO"/>
</dbReference>
<dbReference type="Pfam" id="PF00293">
    <property type="entry name" value="NUDIX"/>
    <property type="match status" value="1"/>
</dbReference>
<keyword evidence="5" id="KW-0812">Transmembrane</keyword>
<dbReference type="PANTHER" id="PTHR14969">
    <property type="entry name" value="SPHINGOSINE-1-PHOSPHATE PHOSPHOHYDROLASE"/>
    <property type="match status" value="1"/>
</dbReference>
<dbReference type="PRINTS" id="PR00502">
    <property type="entry name" value="NUDIXFAMILY"/>
</dbReference>
<accession>L8J7L1</accession>
<dbReference type="GO" id="GO:0050380">
    <property type="term" value="F:undecaprenyl-diphosphatase activity"/>
    <property type="evidence" value="ECO:0007669"/>
    <property type="project" value="UniProtKB-EC"/>
</dbReference>
<dbReference type="PANTHER" id="PTHR14969:SF13">
    <property type="entry name" value="AT30094P"/>
    <property type="match status" value="1"/>
</dbReference>
<dbReference type="Proteomes" id="UP000011134">
    <property type="component" value="Unassembled WGS sequence"/>
</dbReference>
<evidence type="ECO:0000313" key="7">
    <source>
        <dbReference type="EMBL" id="ELR64835.1"/>
    </source>
</evidence>
<dbReference type="InterPro" id="IPR000086">
    <property type="entry name" value="NUDIX_hydrolase_dom"/>
</dbReference>
<evidence type="ECO:0000256" key="2">
    <source>
        <dbReference type="ARBA" id="ARBA00022801"/>
    </source>
</evidence>
<feature type="transmembrane region" description="Helical" evidence="5">
    <location>
        <begin position="197"/>
        <end position="219"/>
    </location>
</feature>
<sequence>MIMLSEVITQKFALPGGYIERGDSPKEAAIREVLEETGIDVEVAELLQYRERAAIFSCVAKTPILVSSFKDRTGYPIVASWFAKDYSVEVKRVYLATPNDIAQKDYRYPDDAPLLNSWLERTPNSEIEIYRDLLEQVNPMHKLELSWIQQLQSTVRAMPDASRAILEAIVYLGNLPGEPIFIALLIIFVAGFFGPHALLQLAVLLFVAIFTANALKLGFASPRPSDIMPELQQANAYGYGFPSMHTLLATILWGMCWQLLSLRVGRTFRWLSLPLFLSLVVLMALARVWYGVHFISDTLASVLLGIVMVAMMILWHGASSFSLQRCISDKWFWFYLTMLVGITAALTFTPSFAYLFALLLGIFLAVDWLPKHEVSIGLLPKALTTASILVGILLINFCVKWLAAQASVSLIVLSIRCCGFAFAGLWLVAGSSILSEKIAAKFS</sequence>
<proteinExistence type="predicted"/>
<evidence type="ECO:0000256" key="5">
    <source>
        <dbReference type="SAM" id="Phobius"/>
    </source>
</evidence>
<dbReference type="EC" id="3.6.1.27" evidence="1"/>
<evidence type="ECO:0000313" key="8">
    <source>
        <dbReference type="Proteomes" id="UP000011134"/>
    </source>
</evidence>
<dbReference type="InterPro" id="IPR015797">
    <property type="entry name" value="NUDIX_hydrolase-like_dom_sf"/>
</dbReference>
<keyword evidence="5" id="KW-0472">Membrane</keyword>
<dbReference type="CDD" id="cd02883">
    <property type="entry name" value="NUDIX_Hydrolase"/>
    <property type="match status" value="1"/>
</dbReference>
<protein>
    <recommendedName>
        <fullName evidence="1">undecaprenyl-diphosphate phosphatase</fullName>
        <ecNumber evidence="1">3.6.1.27</ecNumber>
    </recommendedName>
    <alternativeName>
        <fullName evidence="3">Undecaprenyl pyrophosphate phosphatase</fullName>
    </alternativeName>
</protein>
<feature type="transmembrane region" description="Helical" evidence="5">
    <location>
        <begin position="298"/>
        <end position="318"/>
    </location>
</feature>
<evidence type="ECO:0000259" key="6">
    <source>
        <dbReference type="PROSITE" id="PS51462"/>
    </source>
</evidence>
<feature type="transmembrane region" description="Helical" evidence="5">
    <location>
        <begin position="168"/>
        <end position="190"/>
    </location>
</feature>
<dbReference type="AlphaFoldDB" id="L8J7L1"/>
<feature type="transmembrane region" description="Helical" evidence="5">
    <location>
        <begin position="272"/>
        <end position="292"/>
    </location>
</feature>
<feature type="transmembrane region" description="Helical" evidence="5">
    <location>
        <begin position="239"/>
        <end position="260"/>
    </location>
</feature>
<dbReference type="InterPro" id="IPR020476">
    <property type="entry name" value="Nudix_hydrolase"/>
</dbReference>
<organism evidence="7 8">
    <name type="scientific">Photobacterium marinum</name>
    <dbReference type="NCBI Taxonomy" id="1056511"/>
    <lineage>
        <taxon>Bacteria</taxon>
        <taxon>Pseudomonadati</taxon>
        <taxon>Pseudomonadota</taxon>
        <taxon>Gammaproteobacteria</taxon>
        <taxon>Vibrionales</taxon>
        <taxon>Vibrionaceae</taxon>
        <taxon>Photobacterium</taxon>
    </lineage>
</organism>
<evidence type="ECO:0000256" key="4">
    <source>
        <dbReference type="ARBA" id="ARBA00047594"/>
    </source>
</evidence>
<feature type="transmembrane region" description="Helical" evidence="5">
    <location>
        <begin position="410"/>
        <end position="434"/>
    </location>
</feature>
<evidence type="ECO:0000256" key="1">
    <source>
        <dbReference type="ARBA" id="ARBA00012374"/>
    </source>
</evidence>
<dbReference type="SMART" id="SM00014">
    <property type="entry name" value="acidPPc"/>
    <property type="match status" value="1"/>
</dbReference>
<dbReference type="PROSITE" id="PS51462">
    <property type="entry name" value="NUDIX"/>
    <property type="match status" value="1"/>
</dbReference>